<keyword evidence="4 7" id="KW-1133">Transmembrane helix</keyword>
<keyword evidence="10" id="KW-1185">Reference proteome</keyword>
<dbReference type="PANTHER" id="PTHR11403:SF10">
    <property type="entry name" value="CYTOCHROME C OXIDASE"/>
    <property type="match status" value="1"/>
</dbReference>
<name>A0A510X3F1_9GAMM</name>
<organism evidence="9 10">
    <name type="scientific">Bisbaumannia pacifica</name>
    <dbReference type="NCBI Taxonomy" id="77098"/>
    <lineage>
        <taxon>Bacteria</taxon>
        <taxon>Pseudomonadati</taxon>
        <taxon>Pseudomonadota</taxon>
        <taxon>Gammaproteobacteria</taxon>
        <taxon>Oceanospirillales</taxon>
        <taxon>Halomonadaceae</taxon>
        <taxon>Bisbaumannia</taxon>
    </lineage>
</organism>
<dbReference type="OrthoDB" id="9808200at2"/>
<comment type="subcellular location">
    <subcellularLocation>
        <location evidence="6">Cell membrane</location>
        <topology evidence="6">Multi-pass membrane protein</topology>
    </subcellularLocation>
    <subcellularLocation>
        <location evidence="1">Membrane</location>
        <topology evidence="1">Multi-pass membrane protein</topology>
    </subcellularLocation>
</comment>
<dbReference type="SUPFAM" id="SSF81452">
    <property type="entry name" value="Cytochrome c oxidase subunit III-like"/>
    <property type="match status" value="1"/>
</dbReference>
<sequence length="219" mass="23816">MIPSLALISLMMLLLGAWLFRHTWGARPWEVQATGQLPSRQAPPEATPARVGLGVILAMVTSLFALTVSAYLMRLGMAGETPSLRLPGVLWANTLLLMTASVAWQCAWGAARCGQPGRLRRSLAWAGGLSLTFLAGQGLAWWQLTAGGITLQASPVGAYFYLLTLLHALHLLGGLVAWWRAWRRLGRGGDIASGVELAALYWHFLLLVWGVLFMLLLMT</sequence>
<proteinExistence type="inferred from homology"/>
<evidence type="ECO:0000256" key="4">
    <source>
        <dbReference type="ARBA" id="ARBA00022989"/>
    </source>
</evidence>
<feature type="transmembrane region" description="Helical" evidence="7">
    <location>
        <begin position="156"/>
        <end position="179"/>
    </location>
</feature>
<evidence type="ECO:0000256" key="7">
    <source>
        <dbReference type="SAM" id="Phobius"/>
    </source>
</evidence>
<dbReference type="EMBL" id="BJUK01000002">
    <property type="protein sequence ID" value="GEK45943.1"/>
    <property type="molecule type" value="Genomic_DNA"/>
</dbReference>
<evidence type="ECO:0000313" key="10">
    <source>
        <dbReference type="Proteomes" id="UP000321275"/>
    </source>
</evidence>
<evidence type="ECO:0000256" key="2">
    <source>
        <dbReference type="ARBA" id="ARBA00010581"/>
    </source>
</evidence>
<dbReference type="Proteomes" id="UP000321275">
    <property type="component" value="Unassembled WGS sequence"/>
</dbReference>
<dbReference type="AlphaFoldDB" id="A0A510X3F1"/>
<evidence type="ECO:0000313" key="9">
    <source>
        <dbReference type="EMBL" id="GEK45943.1"/>
    </source>
</evidence>
<dbReference type="PROSITE" id="PS50253">
    <property type="entry name" value="COX3"/>
    <property type="match status" value="1"/>
</dbReference>
<dbReference type="InterPro" id="IPR024791">
    <property type="entry name" value="Cyt_c/ubiquinol_Oxase_su3"/>
</dbReference>
<dbReference type="InterPro" id="IPR035973">
    <property type="entry name" value="Cyt_c_oxidase_su3-like_sf"/>
</dbReference>
<evidence type="ECO:0000259" key="8">
    <source>
        <dbReference type="PROSITE" id="PS50253"/>
    </source>
</evidence>
<keyword evidence="3 6" id="KW-0812">Transmembrane</keyword>
<feature type="transmembrane region" description="Helical" evidence="7">
    <location>
        <begin position="124"/>
        <end position="144"/>
    </location>
</feature>
<feature type="transmembrane region" description="Helical" evidence="7">
    <location>
        <begin position="84"/>
        <end position="104"/>
    </location>
</feature>
<dbReference type="PANTHER" id="PTHR11403">
    <property type="entry name" value="CYTOCHROME C OXIDASE SUBUNIT III"/>
    <property type="match status" value="1"/>
</dbReference>
<dbReference type="GO" id="GO:0005886">
    <property type="term" value="C:plasma membrane"/>
    <property type="evidence" value="ECO:0007669"/>
    <property type="project" value="UniProtKB-SubCell"/>
</dbReference>
<feature type="transmembrane region" description="Helical" evidence="7">
    <location>
        <begin position="49"/>
        <end position="72"/>
    </location>
</feature>
<comment type="caution">
    <text evidence="9">The sequence shown here is derived from an EMBL/GenBank/DDBJ whole genome shotgun (WGS) entry which is preliminary data.</text>
</comment>
<keyword evidence="5 7" id="KW-0472">Membrane</keyword>
<dbReference type="InterPro" id="IPR013833">
    <property type="entry name" value="Cyt_c_oxidase_su3_a-hlx"/>
</dbReference>
<evidence type="ECO:0000256" key="3">
    <source>
        <dbReference type="ARBA" id="ARBA00022692"/>
    </source>
</evidence>
<protein>
    <submittedName>
        <fullName evidence="9">Cytochrome-c oxidase</fullName>
    </submittedName>
</protein>
<dbReference type="InterPro" id="IPR000298">
    <property type="entry name" value="Cyt_c_oxidase-like_su3"/>
</dbReference>
<feature type="transmembrane region" description="Helical" evidence="7">
    <location>
        <begin position="199"/>
        <end position="218"/>
    </location>
</feature>
<reference evidence="9 10" key="1">
    <citation type="submission" date="2019-07" db="EMBL/GenBank/DDBJ databases">
        <title>Whole genome shotgun sequence of Halomonas pacifica NBRC 102220.</title>
        <authorList>
            <person name="Hosoyama A."/>
            <person name="Uohara A."/>
            <person name="Ohji S."/>
            <person name="Ichikawa N."/>
        </authorList>
    </citation>
    <scope>NUCLEOTIDE SEQUENCE [LARGE SCALE GENOMIC DNA]</scope>
    <source>
        <strain evidence="9 10">NBRC 102220</strain>
    </source>
</reference>
<evidence type="ECO:0000256" key="5">
    <source>
        <dbReference type="ARBA" id="ARBA00023136"/>
    </source>
</evidence>
<dbReference type="Pfam" id="PF00510">
    <property type="entry name" value="COX3"/>
    <property type="match status" value="1"/>
</dbReference>
<evidence type="ECO:0000256" key="1">
    <source>
        <dbReference type="ARBA" id="ARBA00004141"/>
    </source>
</evidence>
<accession>A0A510X3F1</accession>
<dbReference type="GO" id="GO:0004129">
    <property type="term" value="F:cytochrome-c oxidase activity"/>
    <property type="evidence" value="ECO:0007669"/>
    <property type="project" value="InterPro"/>
</dbReference>
<dbReference type="RefSeq" id="WP_146801032.1">
    <property type="nucleotide sequence ID" value="NZ_BJUK01000002.1"/>
</dbReference>
<comment type="similarity">
    <text evidence="2 6">Belongs to the cytochrome c oxidase subunit 3 family.</text>
</comment>
<evidence type="ECO:0000256" key="6">
    <source>
        <dbReference type="RuleBase" id="RU003376"/>
    </source>
</evidence>
<dbReference type="Gene3D" id="1.20.120.80">
    <property type="entry name" value="Cytochrome c oxidase, subunit III, four-helix bundle"/>
    <property type="match status" value="1"/>
</dbReference>
<feature type="domain" description="Heme-copper oxidase subunit III family profile" evidence="8">
    <location>
        <begin position="1"/>
        <end position="219"/>
    </location>
</feature>
<dbReference type="GO" id="GO:0019646">
    <property type="term" value="P:aerobic electron transport chain"/>
    <property type="evidence" value="ECO:0007669"/>
    <property type="project" value="InterPro"/>
</dbReference>
<gene>
    <name evidence="9" type="primary">coxO</name>
    <name evidence="9" type="ORF">HPA02_02260</name>
</gene>